<evidence type="ECO:0000256" key="6">
    <source>
        <dbReference type="SAM" id="Phobius"/>
    </source>
</evidence>
<gene>
    <name evidence="8" type="ORF">METZ01_LOCUS346157</name>
</gene>
<reference evidence="8" key="1">
    <citation type="submission" date="2018-05" db="EMBL/GenBank/DDBJ databases">
        <authorList>
            <person name="Lanie J.A."/>
            <person name="Ng W.-L."/>
            <person name="Kazmierczak K.M."/>
            <person name="Andrzejewski T.M."/>
            <person name="Davidsen T.M."/>
            <person name="Wayne K.J."/>
            <person name="Tettelin H."/>
            <person name="Glass J.I."/>
            <person name="Rusch D."/>
            <person name="Podicherti R."/>
            <person name="Tsui H.-C.T."/>
            <person name="Winkler M.E."/>
        </authorList>
    </citation>
    <scope>NUCLEOTIDE SEQUENCE</scope>
</reference>
<organism evidence="8">
    <name type="scientific">marine metagenome</name>
    <dbReference type="NCBI Taxonomy" id="408172"/>
    <lineage>
        <taxon>unclassified sequences</taxon>
        <taxon>metagenomes</taxon>
        <taxon>ecological metagenomes</taxon>
    </lineage>
</organism>
<keyword evidence="3 6" id="KW-0812">Transmembrane</keyword>
<evidence type="ECO:0000313" key="8">
    <source>
        <dbReference type="EMBL" id="SVC93303.1"/>
    </source>
</evidence>
<dbReference type="GO" id="GO:0005886">
    <property type="term" value="C:plasma membrane"/>
    <property type="evidence" value="ECO:0007669"/>
    <property type="project" value="UniProtKB-SubCell"/>
</dbReference>
<protein>
    <recommendedName>
        <fullName evidence="7">CstA N-terminal domain-containing protein</fullName>
    </recommendedName>
</protein>
<name>A0A382R6E6_9ZZZZ</name>
<dbReference type="GO" id="GO:0009267">
    <property type="term" value="P:cellular response to starvation"/>
    <property type="evidence" value="ECO:0007669"/>
    <property type="project" value="InterPro"/>
</dbReference>
<sequence>MLAVIILVLSCLFFFFVGYRYYAGRLDREVIHPDNSLSTPAVLQGDGVDFVQSKPLVLFGHNFASIAGAGPVIGPIVAMHHFGWAVTLVWILIGNVFIGAVHDYLTLMASVRNRGSSIADIAENTMGIRAKAVFAIFLVLAMLLVIAVFGVVAAKTLIAQPQMVLPTFAIIPISIVLGWFIYYRNASLVIASIVAVAGVVLSIYLGFQFPVMLPESEVMGLSPLMFWFVILMIYSAVASVLPVNILLQPRDYLSTYILFGSMALAVLALLLIHPELHTPAYRGGFSEEQG</sequence>
<feature type="transmembrane region" description="Helical" evidence="6">
    <location>
        <begin position="82"/>
        <end position="101"/>
    </location>
</feature>
<proteinExistence type="predicted"/>
<feature type="transmembrane region" description="Helical" evidence="6">
    <location>
        <begin position="224"/>
        <end position="247"/>
    </location>
</feature>
<evidence type="ECO:0000259" key="7">
    <source>
        <dbReference type="Pfam" id="PF02554"/>
    </source>
</evidence>
<evidence type="ECO:0000256" key="4">
    <source>
        <dbReference type="ARBA" id="ARBA00022989"/>
    </source>
</evidence>
<feature type="transmembrane region" description="Helical" evidence="6">
    <location>
        <begin position="188"/>
        <end position="212"/>
    </location>
</feature>
<evidence type="ECO:0000256" key="1">
    <source>
        <dbReference type="ARBA" id="ARBA00004651"/>
    </source>
</evidence>
<feature type="transmembrane region" description="Helical" evidence="6">
    <location>
        <begin position="6"/>
        <end position="23"/>
    </location>
</feature>
<keyword evidence="4 6" id="KW-1133">Transmembrane helix</keyword>
<dbReference type="PANTHER" id="PTHR30252:SF0">
    <property type="entry name" value="PEPTIDE TRANSPORTER CSTA"/>
    <property type="match status" value="1"/>
</dbReference>
<feature type="transmembrane region" description="Helical" evidence="6">
    <location>
        <begin position="253"/>
        <end position="272"/>
    </location>
</feature>
<feature type="transmembrane region" description="Helical" evidence="6">
    <location>
        <begin position="132"/>
        <end position="152"/>
    </location>
</feature>
<feature type="non-terminal residue" evidence="8">
    <location>
        <position position="290"/>
    </location>
</feature>
<dbReference type="InterPro" id="IPR051605">
    <property type="entry name" value="CstA"/>
</dbReference>
<dbReference type="AlphaFoldDB" id="A0A382R6E6"/>
<accession>A0A382R6E6</accession>
<dbReference type="Pfam" id="PF02554">
    <property type="entry name" value="CstA"/>
    <property type="match status" value="1"/>
</dbReference>
<evidence type="ECO:0000256" key="3">
    <source>
        <dbReference type="ARBA" id="ARBA00022692"/>
    </source>
</evidence>
<dbReference type="PANTHER" id="PTHR30252">
    <property type="entry name" value="INNER MEMBRANE PEPTIDE TRANSPORTER"/>
    <property type="match status" value="1"/>
</dbReference>
<dbReference type="EMBL" id="UINC01119465">
    <property type="protein sequence ID" value="SVC93303.1"/>
    <property type="molecule type" value="Genomic_DNA"/>
</dbReference>
<feature type="domain" description="CstA N-terminal" evidence="7">
    <location>
        <begin position="5"/>
        <end position="282"/>
    </location>
</feature>
<evidence type="ECO:0000256" key="2">
    <source>
        <dbReference type="ARBA" id="ARBA00022475"/>
    </source>
</evidence>
<comment type="subcellular location">
    <subcellularLocation>
        <location evidence="1">Cell membrane</location>
        <topology evidence="1">Multi-pass membrane protein</topology>
    </subcellularLocation>
</comment>
<dbReference type="InterPro" id="IPR003706">
    <property type="entry name" value="CstA_N"/>
</dbReference>
<feature type="transmembrane region" description="Helical" evidence="6">
    <location>
        <begin position="164"/>
        <end position="182"/>
    </location>
</feature>
<keyword evidence="2" id="KW-1003">Cell membrane</keyword>
<keyword evidence="5 6" id="KW-0472">Membrane</keyword>
<evidence type="ECO:0000256" key="5">
    <source>
        <dbReference type="ARBA" id="ARBA00023136"/>
    </source>
</evidence>